<dbReference type="Proteomes" id="UP000184020">
    <property type="component" value="Unassembled WGS sequence"/>
</dbReference>
<evidence type="ECO:0000313" key="1">
    <source>
        <dbReference type="EMBL" id="SHG86932.1"/>
    </source>
</evidence>
<evidence type="ECO:0000313" key="2">
    <source>
        <dbReference type="Proteomes" id="UP000184020"/>
    </source>
</evidence>
<proteinExistence type="predicted"/>
<reference evidence="2" key="1">
    <citation type="submission" date="2016-11" db="EMBL/GenBank/DDBJ databases">
        <authorList>
            <person name="Varghese N."/>
            <person name="Submissions S."/>
        </authorList>
    </citation>
    <scope>NUCLEOTIDE SEQUENCE [LARGE SCALE GENOMIC DNA]</scope>
    <source>
        <strain evidence="2">DSM 17659</strain>
    </source>
</reference>
<sequence>MYLIKIITNGVVINLASISDLVLIPGRNVIVVGNDMLYYPVFTEDGYNGSLKLMKVEFFKEIAIDHVTPMKELLTKHSNMLPKLKAITDLLKNHGVSGTGKELLKSVRRAGNTLIETEVLGLNDIEELKIELEFLDSFSEFQLMDWRENLKKNKKK</sequence>
<keyword evidence="2" id="KW-1185">Reference proteome</keyword>
<dbReference type="EMBL" id="FQWF01000011">
    <property type="protein sequence ID" value="SHG86932.1"/>
    <property type="molecule type" value="Genomic_DNA"/>
</dbReference>
<dbReference type="AlphaFoldDB" id="A0A1M5NBV4"/>
<name>A0A1M5NBV4_9FLAO</name>
<accession>A0A1M5NBV4</accession>
<dbReference type="RefSeq" id="WP_073020700.1">
    <property type="nucleotide sequence ID" value="NZ_FQWF01000011.1"/>
</dbReference>
<gene>
    <name evidence="1" type="ORF">SAMN05444372_1111</name>
</gene>
<protein>
    <submittedName>
        <fullName evidence="1">Uncharacterized protein</fullName>
    </submittedName>
</protein>
<organism evidence="1 2">
    <name type="scientific">Flavobacterium micromati</name>
    <dbReference type="NCBI Taxonomy" id="229205"/>
    <lineage>
        <taxon>Bacteria</taxon>
        <taxon>Pseudomonadati</taxon>
        <taxon>Bacteroidota</taxon>
        <taxon>Flavobacteriia</taxon>
        <taxon>Flavobacteriales</taxon>
        <taxon>Flavobacteriaceae</taxon>
        <taxon>Flavobacterium</taxon>
    </lineage>
</organism>